<dbReference type="InterPro" id="IPR012675">
    <property type="entry name" value="Beta-grasp_dom_sf"/>
</dbReference>
<keyword evidence="4" id="KW-0067">ATP-binding</keyword>
<dbReference type="Proteomes" id="UP000319829">
    <property type="component" value="Unassembled WGS sequence"/>
</dbReference>
<proteinExistence type="predicted"/>
<feature type="domain" description="TGS" evidence="5">
    <location>
        <begin position="273"/>
        <end position="356"/>
    </location>
</feature>
<dbReference type="InterPro" id="IPR023192">
    <property type="entry name" value="TGS-like_dom_sf"/>
</dbReference>
<dbReference type="GO" id="GO:0016887">
    <property type="term" value="F:ATP hydrolysis activity"/>
    <property type="evidence" value="ECO:0007669"/>
    <property type="project" value="InterPro"/>
</dbReference>
<evidence type="ECO:0000256" key="1">
    <source>
        <dbReference type="ARBA" id="ARBA00001946"/>
    </source>
</evidence>
<dbReference type="InterPro" id="IPR012676">
    <property type="entry name" value="TGS-like"/>
</dbReference>
<evidence type="ECO:0000313" key="6">
    <source>
        <dbReference type="EMBL" id="TMQ55564.1"/>
    </source>
</evidence>
<dbReference type="PROSITE" id="PS51880">
    <property type="entry name" value="TGS"/>
    <property type="match status" value="1"/>
</dbReference>
<dbReference type="GO" id="GO:0005525">
    <property type="term" value="F:GTP binding"/>
    <property type="evidence" value="ECO:0007669"/>
    <property type="project" value="InterPro"/>
</dbReference>
<dbReference type="Gene3D" id="3.40.50.300">
    <property type="entry name" value="P-loop containing nucleotide triphosphate hydrolases"/>
    <property type="match status" value="1"/>
</dbReference>
<dbReference type="InterPro" id="IPR027417">
    <property type="entry name" value="P-loop_NTPase"/>
</dbReference>
<dbReference type="PRINTS" id="PR00326">
    <property type="entry name" value="GTP1OBG"/>
</dbReference>
<dbReference type="PIRSF" id="PIRSF006641">
    <property type="entry name" value="CHP00092"/>
    <property type="match status" value="1"/>
</dbReference>
<evidence type="ECO:0000256" key="4">
    <source>
        <dbReference type="ARBA" id="ARBA00022840"/>
    </source>
</evidence>
<keyword evidence="3" id="KW-0547">Nucleotide-binding</keyword>
<dbReference type="Gene3D" id="3.10.20.30">
    <property type="match status" value="1"/>
</dbReference>
<dbReference type="AlphaFoldDB" id="A0A538SWB7"/>
<keyword evidence="2" id="KW-0479">Metal-binding</keyword>
<evidence type="ECO:0000313" key="7">
    <source>
        <dbReference type="Proteomes" id="UP000319829"/>
    </source>
</evidence>
<dbReference type="CDD" id="cd04867">
    <property type="entry name" value="TGS_YchF_OLA1"/>
    <property type="match status" value="1"/>
</dbReference>
<dbReference type="FunFam" id="3.10.20.30:FF:000001">
    <property type="entry name" value="Ribosome-binding ATPase YchF"/>
    <property type="match status" value="1"/>
</dbReference>
<dbReference type="InterPro" id="IPR004095">
    <property type="entry name" value="TGS"/>
</dbReference>
<name>A0A538SWB7_UNCEI</name>
<reference evidence="6 7" key="1">
    <citation type="journal article" date="2019" name="Nat. Microbiol.">
        <title>Mediterranean grassland soil C-N compound turnover is dependent on rainfall and depth, and is mediated by genomically divergent microorganisms.</title>
        <authorList>
            <person name="Diamond S."/>
            <person name="Andeer P.F."/>
            <person name="Li Z."/>
            <person name="Crits-Christoph A."/>
            <person name="Burstein D."/>
            <person name="Anantharaman K."/>
            <person name="Lane K.R."/>
            <person name="Thomas B.C."/>
            <person name="Pan C."/>
            <person name="Northen T.R."/>
            <person name="Banfield J.F."/>
        </authorList>
    </citation>
    <scope>NUCLEOTIDE SEQUENCE [LARGE SCALE GENOMIC DNA]</scope>
    <source>
        <strain evidence="6">WS_4</strain>
    </source>
</reference>
<evidence type="ECO:0000256" key="3">
    <source>
        <dbReference type="ARBA" id="ARBA00022741"/>
    </source>
</evidence>
<dbReference type="GO" id="GO:0005524">
    <property type="term" value="F:ATP binding"/>
    <property type="evidence" value="ECO:0007669"/>
    <property type="project" value="UniProtKB-KW"/>
</dbReference>
<dbReference type="EMBL" id="VBOU01000020">
    <property type="protein sequence ID" value="TMQ55564.1"/>
    <property type="molecule type" value="Genomic_DNA"/>
</dbReference>
<dbReference type="Gene3D" id="1.10.150.300">
    <property type="entry name" value="TGS-like domain"/>
    <property type="match status" value="1"/>
</dbReference>
<dbReference type="PANTHER" id="PTHR23305:SF18">
    <property type="entry name" value="OBG-TYPE G DOMAIN-CONTAINING PROTEIN"/>
    <property type="match status" value="1"/>
</dbReference>
<dbReference type="GO" id="GO:0005737">
    <property type="term" value="C:cytoplasm"/>
    <property type="evidence" value="ECO:0007669"/>
    <property type="project" value="TreeGrafter"/>
</dbReference>
<organism evidence="6 7">
    <name type="scientific">Eiseniibacteriota bacterium</name>
    <dbReference type="NCBI Taxonomy" id="2212470"/>
    <lineage>
        <taxon>Bacteria</taxon>
        <taxon>Candidatus Eiseniibacteriota</taxon>
    </lineage>
</organism>
<comment type="cofactor">
    <cofactor evidence="1">
        <name>Mg(2+)</name>
        <dbReference type="ChEBI" id="CHEBI:18420"/>
    </cofactor>
</comment>
<dbReference type="SUPFAM" id="SSF81271">
    <property type="entry name" value="TGS-like"/>
    <property type="match status" value="1"/>
</dbReference>
<dbReference type="PANTHER" id="PTHR23305">
    <property type="entry name" value="OBG GTPASE FAMILY"/>
    <property type="match status" value="1"/>
</dbReference>
<dbReference type="InterPro" id="IPR006073">
    <property type="entry name" value="GTP-bd"/>
</dbReference>
<dbReference type="InterPro" id="IPR013029">
    <property type="entry name" value="YchF_C"/>
</dbReference>
<dbReference type="InterPro" id="IPR004396">
    <property type="entry name" value="ATPase_YchF/OLA1"/>
</dbReference>
<evidence type="ECO:0000256" key="2">
    <source>
        <dbReference type="ARBA" id="ARBA00022723"/>
    </source>
</evidence>
<sequence>MKIGILGLPQAGKTMLFQALTRGQAQATSSRGEKVHLGSVSVPDRRLDHLGAMYKPKKFTPAKVDYVDAPALETGGRERGALAALTALRDVDAYALVVRAFADPSVAHAMETVDPARDAGWLLGELLLEDLALVERRLERIDKAIKVGKKPEDANEHEALKLARLALEAERPVRTAGLSAAQERSIRGFQLFSMRPWIFVVNADDEQMKTGEASLVGPLAQRFPALRAIALSAKTEAELALLPEDEAREFMGVLGIEEPGLTRMIHICFDALGLLSFFTVGPDEVRAWTIRKGSTAPQAAGEIHSDLERGFIRAEVIGYDDLAKSQTMAKAREQGLLRTEGRDYKVLDGDILNIRFSV</sequence>
<dbReference type="Pfam" id="PF06071">
    <property type="entry name" value="YchF-GTPase_C"/>
    <property type="match status" value="1"/>
</dbReference>
<accession>A0A538SWB7</accession>
<evidence type="ECO:0000259" key="5">
    <source>
        <dbReference type="PROSITE" id="PS51880"/>
    </source>
</evidence>
<gene>
    <name evidence="6" type="primary">ychF</name>
    <name evidence="6" type="ORF">E6K74_02855</name>
</gene>
<protein>
    <submittedName>
        <fullName evidence="6">Redox-regulated ATPase YchF</fullName>
    </submittedName>
</protein>
<comment type="caution">
    <text evidence="6">The sequence shown here is derived from an EMBL/GenBank/DDBJ whole genome shotgun (WGS) entry which is preliminary data.</text>
</comment>
<dbReference type="SUPFAM" id="SSF52540">
    <property type="entry name" value="P-loop containing nucleoside triphosphate hydrolases"/>
    <property type="match status" value="1"/>
</dbReference>
<dbReference type="GO" id="GO:0046872">
    <property type="term" value="F:metal ion binding"/>
    <property type="evidence" value="ECO:0007669"/>
    <property type="project" value="UniProtKB-KW"/>
</dbReference>